<evidence type="ECO:0000313" key="1">
    <source>
        <dbReference type="EMBL" id="CAI4001212.1"/>
    </source>
</evidence>
<gene>
    <name evidence="1" type="ORF">C1SCF055_LOCUS27276</name>
</gene>
<protein>
    <submittedName>
        <fullName evidence="1">Uncharacterized protein</fullName>
    </submittedName>
</protein>
<dbReference type="EMBL" id="CAMXCT030002902">
    <property type="protein sequence ID" value="CAL4788524.1"/>
    <property type="molecule type" value="Genomic_DNA"/>
</dbReference>
<dbReference type="EMBL" id="CAMXCT010002902">
    <property type="protein sequence ID" value="CAI4001212.1"/>
    <property type="molecule type" value="Genomic_DNA"/>
</dbReference>
<dbReference type="PANTHER" id="PTHR37027">
    <property type="entry name" value="KDE4"/>
    <property type="match status" value="1"/>
</dbReference>
<comment type="caution">
    <text evidence="1">The sequence shown here is derived from an EMBL/GenBank/DDBJ whole genome shotgun (WGS) entry which is preliminary data.</text>
</comment>
<keyword evidence="3" id="KW-1185">Reference proteome</keyword>
<dbReference type="AlphaFoldDB" id="A0A9P1G8L7"/>
<dbReference type="OrthoDB" id="10254663at2759"/>
<organism evidence="1">
    <name type="scientific">Cladocopium goreaui</name>
    <dbReference type="NCBI Taxonomy" id="2562237"/>
    <lineage>
        <taxon>Eukaryota</taxon>
        <taxon>Sar</taxon>
        <taxon>Alveolata</taxon>
        <taxon>Dinophyceae</taxon>
        <taxon>Suessiales</taxon>
        <taxon>Symbiodiniaceae</taxon>
        <taxon>Cladocopium</taxon>
    </lineage>
</organism>
<evidence type="ECO:0000313" key="3">
    <source>
        <dbReference type="Proteomes" id="UP001152797"/>
    </source>
</evidence>
<dbReference type="Proteomes" id="UP001152797">
    <property type="component" value="Unassembled WGS sequence"/>
</dbReference>
<reference evidence="1" key="1">
    <citation type="submission" date="2022-10" db="EMBL/GenBank/DDBJ databases">
        <authorList>
            <person name="Chen Y."/>
            <person name="Dougan E. K."/>
            <person name="Chan C."/>
            <person name="Rhodes N."/>
            <person name="Thang M."/>
        </authorList>
    </citation>
    <scope>NUCLEOTIDE SEQUENCE</scope>
</reference>
<name>A0A9P1G8L7_9DINO</name>
<proteinExistence type="predicted"/>
<dbReference type="EMBL" id="CAMXCT020002902">
    <property type="protein sequence ID" value="CAL1154587.1"/>
    <property type="molecule type" value="Genomic_DNA"/>
</dbReference>
<accession>A0A9P1G8L7</accession>
<sequence length="324" mass="37065">MALDASPVEETPCPNCGSSVLAKWAFCRHCGIALNSLAGAQWEPVAEPLLLRSRRRLHAALDASSQSPSTLTESHLRQDLLEDYRRGKQEMSLEKSALHFIPAEVEKQIFLLEHKVAQVTEGDSNRIGALSDQVKRLEEGLHAIRVAREIHDERRRKEHKMLESSFTTDLEKATSERKQLQSTWQERGVSILNDCRADLTKEHEQKGSVQEEYVREIGEEVQRLHVLLEKQHVSRLERGEQILVKLEADFQQVHSDIETEQKLRFEAEGMMLRMVEDVCGRLHGEIEQERLQREAVQTKLLGLLEDTCTQIENSFSYLAKSKGL</sequence>
<reference evidence="2 3" key="2">
    <citation type="submission" date="2024-05" db="EMBL/GenBank/DDBJ databases">
        <authorList>
            <person name="Chen Y."/>
            <person name="Shah S."/>
            <person name="Dougan E. K."/>
            <person name="Thang M."/>
            <person name="Chan C."/>
        </authorList>
    </citation>
    <scope>NUCLEOTIDE SEQUENCE [LARGE SCALE GENOMIC DNA]</scope>
</reference>
<evidence type="ECO:0000313" key="2">
    <source>
        <dbReference type="EMBL" id="CAL4788524.1"/>
    </source>
</evidence>
<dbReference type="InterPro" id="IPR038835">
    <property type="entry name" value="Giardin_beta-like"/>
</dbReference>
<dbReference type="PANTHER" id="PTHR37027:SF2">
    <property type="entry name" value="CHROMOSOME UNDETERMINED SCAFFOLD_148, WHOLE GENOME SHOTGUN SEQUENCE"/>
    <property type="match status" value="1"/>
</dbReference>